<sequence length="99" mass="10405">MPPVSEAILTVINVSASMCSGFANKVKVIPTKIVCSSTSATISSNFCQYKCNFGQCWRAMTAASQTTQGMSSINGLDWSGSNTKIAPAKSMSLSNQTQA</sequence>
<gene>
    <name evidence="2" type="ORF">ERS013165_02001</name>
</gene>
<proteinExistence type="predicted"/>
<feature type="region of interest" description="Disordered" evidence="1">
    <location>
        <begin position="76"/>
        <end position="99"/>
    </location>
</feature>
<dbReference type="Proteomes" id="UP000044806">
    <property type="component" value="Unassembled WGS sequence"/>
</dbReference>
<evidence type="ECO:0000313" key="3">
    <source>
        <dbReference type="Proteomes" id="UP000044806"/>
    </source>
</evidence>
<evidence type="ECO:0000313" key="2">
    <source>
        <dbReference type="EMBL" id="CSA61279.1"/>
    </source>
</evidence>
<accession>A0A655QLB7</accession>
<dbReference type="EMBL" id="CWOW01000009">
    <property type="protein sequence ID" value="CSA61279.1"/>
    <property type="molecule type" value="Genomic_DNA"/>
</dbReference>
<evidence type="ECO:0000256" key="1">
    <source>
        <dbReference type="SAM" id="MobiDB-lite"/>
    </source>
</evidence>
<reference evidence="2 3" key="1">
    <citation type="submission" date="2015-07" db="EMBL/GenBank/DDBJ databases">
        <authorList>
            <consortium name="Pathogen Informatics"/>
        </authorList>
    </citation>
    <scope>NUCLEOTIDE SEQUENCE [LARGE SCALE GENOMIC DNA]</scope>
    <source>
        <strain evidence="2 3">A51</strain>
    </source>
</reference>
<name>A0A655QLB7_VIBCL</name>
<organism evidence="2 3">
    <name type="scientific">Vibrio cholerae</name>
    <dbReference type="NCBI Taxonomy" id="666"/>
    <lineage>
        <taxon>Bacteria</taxon>
        <taxon>Pseudomonadati</taxon>
        <taxon>Pseudomonadota</taxon>
        <taxon>Gammaproteobacteria</taxon>
        <taxon>Vibrionales</taxon>
        <taxon>Vibrionaceae</taxon>
        <taxon>Vibrio</taxon>
    </lineage>
</organism>
<protein>
    <submittedName>
        <fullName evidence="2">Uncharacterized protein</fullName>
    </submittedName>
</protein>
<dbReference type="AlphaFoldDB" id="A0A655QLB7"/>